<accession>A0A9P6KZH3</accession>
<dbReference type="OrthoDB" id="446723at2759"/>
<feature type="domain" description="AB hydrolase-1" evidence="1">
    <location>
        <begin position="62"/>
        <end position="147"/>
    </location>
</feature>
<reference evidence="2 3" key="1">
    <citation type="journal article" date="2020" name="Genome Biol. Evol.">
        <title>Comparative genomics of strictly vertically transmitted, feminizing microsporidia endosymbionts of amphipod crustaceans.</title>
        <authorList>
            <person name="Cormier A."/>
            <person name="Chebbi M.A."/>
            <person name="Giraud I."/>
            <person name="Wattier R."/>
            <person name="Teixeira M."/>
            <person name="Gilbert C."/>
            <person name="Rigaud T."/>
            <person name="Cordaux R."/>
        </authorList>
    </citation>
    <scope>NUCLEOTIDE SEQUENCE [LARGE SCALE GENOMIC DNA]</scope>
    <source>
        <strain evidence="2 3">Ou3-Ou53</strain>
    </source>
</reference>
<evidence type="ECO:0000259" key="1">
    <source>
        <dbReference type="Pfam" id="PF00561"/>
    </source>
</evidence>
<name>A0A9P6KZH3_9MICR</name>
<dbReference type="EMBL" id="SBJO01000053">
    <property type="protein sequence ID" value="KAF9763798.1"/>
    <property type="molecule type" value="Genomic_DNA"/>
</dbReference>
<dbReference type="AlphaFoldDB" id="A0A9P6KZH3"/>
<organism evidence="2 3">
    <name type="scientific">Nosema granulosis</name>
    <dbReference type="NCBI Taxonomy" id="83296"/>
    <lineage>
        <taxon>Eukaryota</taxon>
        <taxon>Fungi</taxon>
        <taxon>Fungi incertae sedis</taxon>
        <taxon>Microsporidia</taxon>
        <taxon>Nosematidae</taxon>
        <taxon>Nosema</taxon>
    </lineage>
</organism>
<proteinExistence type="predicted"/>
<protein>
    <submittedName>
        <fullName evidence="2">Monoacylglycerol lipase ABHD12</fullName>
    </submittedName>
</protein>
<dbReference type="InterPro" id="IPR029058">
    <property type="entry name" value="AB_hydrolase_fold"/>
</dbReference>
<comment type="caution">
    <text evidence="2">The sequence shown here is derived from an EMBL/GenBank/DDBJ whole genome shotgun (WGS) entry which is preliminary data.</text>
</comment>
<dbReference type="PANTHER" id="PTHR12277">
    <property type="entry name" value="ALPHA/BETA HYDROLASE DOMAIN-CONTAINING PROTEIN"/>
    <property type="match status" value="1"/>
</dbReference>
<evidence type="ECO:0000313" key="3">
    <source>
        <dbReference type="Proteomes" id="UP000740883"/>
    </source>
</evidence>
<dbReference type="Proteomes" id="UP000740883">
    <property type="component" value="Unassembled WGS sequence"/>
</dbReference>
<dbReference type="Pfam" id="PF00561">
    <property type="entry name" value="Abhydrolase_1"/>
    <property type="match status" value="1"/>
</dbReference>
<dbReference type="InterPro" id="IPR000073">
    <property type="entry name" value="AB_hydrolase_1"/>
</dbReference>
<dbReference type="SUPFAM" id="SSF53474">
    <property type="entry name" value="alpha/beta-Hydrolases"/>
    <property type="match status" value="1"/>
</dbReference>
<evidence type="ECO:0000313" key="2">
    <source>
        <dbReference type="EMBL" id="KAF9763798.1"/>
    </source>
</evidence>
<dbReference type="Gene3D" id="3.40.50.1820">
    <property type="entry name" value="alpha/beta hydrolase"/>
    <property type="match status" value="1"/>
</dbReference>
<sequence length="325" mass="36782">MFYDHFSSLVKNIILNIQRSKQPKEYFENNSYNNIYLTTRDGLKIGVSLFLPSSVDDSTQFVVFMHGVGCNRDDMSEIGEFKYFSRRNVVLLIPDYRGFGDSEGNFNLQGVNLDILSCFEYIFSKFGPRKVNIISFSLGTAIGAEYVKFVRNGSLTNGSLMNGSLMNGSPTNGSLMNGSLMNGSLMNGSLMNCSLMNGSLMNGSLTNDINDIFMPDKIILISPFSTLKNVLNSFKIFKVCSFLIPPLKKVIDKELYYDTLSNLSAINKDRIFVFHGVYDKLIPLEESIKIRDKHHCYFKSVQSDHIRILLNAELWDEINGILFKE</sequence>
<gene>
    <name evidence="2" type="primary">abhd12_0</name>
    <name evidence="2" type="ORF">NGRA_1039</name>
</gene>
<keyword evidence="3" id="KW-1185">Reference proteome</keyword>